<dbReference type="Proteomes" id="UP000024635">
    <property type="component" value="Unassembled WGS sequence"/>
</dbReference>
<feature type="compositionally biased region" description="Pro residues" evidence="1">
    <location>
        <begin position="287"/>
        <end position="296"/>
    </location>
</feature>
<proteinExistence type="predicted"/>
<feature type="compositionally biased region" description="Low complexity" evidence="1">
    <location>
        <begin position="341"/>
        <end position="353"/>
    </location>
</feature>
<gene>
    <name evidence="2" type="primary">Acey_s0014.g2393</name>
    <name evidence="2" type="ORF">Y032_0014g2393</name>
</gene>
<reference evidence="3" key="1">
    <citation type="journal article" date="2015" name="Nat. Genet.">
        <title>The genome and transcriptome of the zoonotic hookworm Ancylostoma ceylanicum identify infection-specific gene families.</title>
        <authorList>
            <person name="Schwarz E.M."/>
            <person name="Hu Y."/>
            <person name="Antoshechkin I."/>
            <person name="Miller M.M."/>
            <person name="Sternberg P.W."/>
            <person name="Aroian R.V."/>
        </authorList>
    </citation>
    <scope>NUCLEOTIDE SEQUENCE</scope>
    <source>
        <strain evidence="3">HY135</strain>
    </source>
</reference>
<name>A0A016VBY5_9BILA</name>
<feature type="compositionally biased region" description="Pro residues" evidence="1">
    <location>
        <begin position="169"/>
        <end position="186"/>
    </location>
</feature>
<accession>A0A016VBY5</accession>
<feature type="compositionally biased region" description="Low complexity" evidence="1">
    <location>
        <begin position="406"/>
        <end position="418"/>
    </location>
</feature>
<dbReference type="EMBL" id="JARK01001350">
    <property type="protein sequence ID" value="EYC24243.1"/>
    <property type="molecule type" value="Genomic_DNA"/>
</dbReference>
<feature type="compositionally biased region" description="Pro residues" evidence="1">
    <location>
        <begin position="220"/>
        <end position="238"/>
    </location>
</feature>
<dbReference type="STRING" id="53326.A0A016VBY5"/>
<feature type="compositionally biased region" description="Polar residues" evidence="1">
    <location>
        <begin position="303"/>
        <end position="321"/>
    </location>
</feature>
<feature type="compositionally biased region" description="Polar residues" evidence="1">
    <location>
        <begin position="116"/>
        <end position="132"/>
    </location>
</feature>
<feature type="compositionally biased region" description="Polar residues" evidence="1">
    <location>
        <begin position="188"/>
        <end position="207"/>
    </location>
</feature>
<organism evidence="2 3">
    <name type="scientific">Ancylostoma ceylanicum</name>
    <dbReference type="NCBI Taxonomy" id="53326"/>
    <lineage>
        <taxon>Eukaryota</taxon>
        <taxon>Metazoa</taxon>
        <taxon>Ecdysozoa</taxon>
        <taxon>Nematoda</taxon>
        <taxon>Chromadorea</taxon>
        <taxon>Rhabditida</taxon>
        <taxon>Rhabditina</taxon>
        <taxon>Rhabditomorpha</taxon>
        <taxon>Strongyloidea</taxon>
        <taxon>Ancylostomatidae</taxon>
        <taxon>Ancylostomatinae</taxon>
        <taxon>Ancylostoma</taxon>
    </lineage>
</organism>
<protein>
    <submittedName>
        <fullName evidence="2">Uncharacterized protein</fullName>
    </submittedName>
</protein>
<keyword evidence="3" id="KW-1185">Reference proteome</keyword>
<feature type="compositionally biased region" description="Pro residues" evidence="1">
    <location>
        <begin position="364"/>
        <end position="378"/>
    </location>
</feature>
<evidence type="ECO:0000313" key="2">
    <source>
        <dbReference type="EMBL" id="EYC24243.1"/>
    </source>
</evidence>
<feature type="compositionally biased region" description="Basic and acidic residues" evidence="1">
    <location>
        <begin position="133"/>
        <end position="145"/>
    </location>
</feature>
<feature type="region of interest" description="Disordered" evidence="1">
    <location>
        <begin position="1"/>
        <end position="498"/>
    </location>
</feature>
<comment type="caution">
    <text evidence="2">The sequence shown here is derived from an EMBL/GenBank/DDBJ whole genome shotgun (WGS) entry which is preliminary data.</text>
</comment>
<dbReference type="AlphaFoldDB" id="A0A016VBY5"/>
<sequence>MEVRLGCGEGRAGQRSENDERKRRGKGREEGTTSAPPKKLADKGAVSQVPQKHYGRGKPLEPKLSSNTKTMGAENTKGLIRIGQPEPVLKDKNMRTTGARNVKEATTNRRLIGDNSKLTQQGKGPTSPASPESSDKGKNVGHEHPQQPTVVPHPRNSRGSGLETGSLPRPSPPINPKLSVPHPPSHVGPNQNSLHPSAPSNLNQNAPHLSAPSIQNQKLPKPPTPPNANQKPPHPSAPFNPTQKIPHSSAPLHPNKNPPYPSAPSNSNNNPPHPSAPLNPNQKLSSPSPPHNPNKNPPYTLVPLNQNQKLPNSSVPSQPNKNPLYPSAPLNQNQKLPSPSPLHNPNQNPLHPSAPSNQNQKLPSPSPLHNPNQNPPYPSASFNSNQNPPYPSAFPNPIQNIPHPSVPSSQNQNLPSPSATSTPNQNVVYPFAHFNPNKYHPFAPPSASNQNPPITSPSFNPNQNSPSSQVNTPRSLPLSPINPELIAPPAPLTKDQYGHVPNPNYDATKSKYYPGLSYLSWSEQPRLETGMIPISSSIIQLPVSGNYWRGSSETEKSIENETTCFAERVTSCRMAMVLSYHYDILYGSREVFSPSSQHHHIALRIFRMSFINKACETKRRHANIELEPPAISNSQCCLFLQCFPFSSSLELSLWIQVKVWLERN</sequence>
<feature type="compositionally biased region" description="Polar residues" evidence="1">
    <location>
        <begin position="354"/>
        <end position="363"/>
    </location>
</feature>
<evidence type="ECO:0000256" key="1">
    <source>
        <dbReference type="SAM" id="MobiDB-lite"/>
    </source>
</evidence>
<evidence type="ECO:0000313" key="3">
    <source>
        <dbReference type="Proteomes" id="UP000024635"/>
    </source>
</evidence>
<feature type="compositionally biased region" description="Low complexity" evidence="1">
    <location>
        <begin position="456"/>
        <end position="473"/>
    </location>
</feature>
<feature type="compositionally biased region" description="Basic and acidic residues" evidence="1">
    <location>
        <begin position="12"/>
        <end position="31"/>
    </location>
</feature>